<feature type="compositionally biased region" description="Low complexity" evidence="8">
    <location>
        <begin position="404"/>
        <end position="415"/>
    </location>
</feature>
<dbReference type="Gene3D" id="1.20.1390.10">
    <property type="entry name" value="PWI domain"/>
    <property type="match status" value="1"/>
</dbReference>
<dbReference type="InterPro" id="IPR000571">
    <property type="entry name" value="Znf_CCCH"/>
</dbReference>
<evidence type="ECO:0000256" key="3">
    <source>
        <dbReference type="ARBA" id="ARBA00022833"/>
    </source>
</evidence>
<dbReference type="Gene3D" id="3.30.70.330">
    <property type="match status" value="1"/>
</dbReference>
<keyword evidence="4 6" id="KW-0694">RNA-binding</keyword>
<dbReference type="PANTHER" id="PTHR14398:SF0">
    <property type="entry name" value="ZINC FINGER PROTEIN SWM"/>
    <property type="match status" value="1"/>
</dbReference>
<feature type="domain" description="C3H1-type" evidence="10">
    <location>
        <begin position="150"/>
        <end position="178"/>
    </location>
</feature>
<dbReference type="EMBL" id="CCYA01000389">
    <property type="protein sequence ID" value="CEH19525.1"/>
    <property type="molecule type" value="Genomic_DNA"/>
</dbReference>
<dbReference type="PROSITE" id="PS50103">
    <property type="entry name" value="ZF_C3H1"/>
    <property type="match status" value="1"/>
</dbReference>
<dbReference type="GO" id="GO:0003723">
    <property type="term" value="F:RNA binding"/>
    <property type="evidence" value="ECO:0007669"/>
    <property type="project" value="UniProtKB-UniRule"/>
</dbReference>
<sequence length="739" mass="78711">MVAYDAAHTAELKKWLSEQLDGICDADPEVLSDYVLALLKHEVSDDALSGILTESLEDFLAEHTEPFVKLVHAALKDQSYLPAASRKRQASEAPAASSSQIPSAATSVQGAGAESGDGPSSSNGTRQSDRGGDRDRERDGKRRKGDGAGEIRRGLCRDYHQKGWCSRGAECRFQHSTDVVNAPGNGAHNHPNFTPNGPMPMMLGAGPIRLGGPGGAPQPFGGMQQPFAFSGPMPRGPWPGPGQPGFSHAGSPPVGPQMNPGGPPDQAAGPGMGAQMPPNFPPQQQQQPFMSDSAGMSGRPVVGGRGGGHRQHQGTFRQRKSETALVVENIPPESLELIKVNEFFKRFGTITNIQIDVPGKKALVEYSKPDEAKAAISCPDAVLGNRFVKVFFQRFEDGSSNGQPASSPAASTAARPRPPPPEKPAFVVGQNQYHAPGVPVSAGQRAKLIAMQHGAQRKVDHLLGEQKTLMAAITSPLTSTEAKKASMTRMKAIEGELGAATTQLREAIKAVQSLPPPPPAEDPAKRKEMKEKAEREQMDRELDMHSRGESSESTEELKAKLEKLREEAAAIGLDANGTPTHEGGYRGRGRGRGTYFSRGRGAYGQRPSMRLDNRTTKLVVSDVPTEHKEQVKEHYKQFGEVEDIYDSSPRAFIITYKARPSGEAAMRASTEIATVGIVKLAWAATDAGPQAQTVSAASGAPSSSSTQTSNAISSSSDGNKAVPSDGEAEEGEEKDWRPA</sequence>
<evidence type="ECO:0000256" key="5">
    <source>
        <dbReference type="ARBA" id="ARBA00043866"/>
    </source>
</evidence>
<name>A0A0P1BSE9_9BASI</name>
<feature type="region of interest" description="Disordered" evidence="8">
    <location>
        <begin position="85"/>
        <end position="149"/>
    </location>
</feature>
<feature type="domain" description="RRM" evidence="9">
    <location>
        <begin position="323"/>
        <end position="395"/>
    </location>
</feature>
<evidence type="ECO:0000259" key="10">
    <source>
        <dbReference type="PROSITE" id="PS50103"/>
    </source>
</evidence>
<dbReference type="GO" id="GO:0008270">
    <property type="term" value="F:zinc ion binding"/>
    <property type="evidence" value="ECO:0007669"/>
    <property type="project" value="UniProtKB-KW"/>
</dbReference>
<dbReference type="STRING" id="401625.A0A0P1BSE9"/>
<evidence type="ECO:0000313" key="12">
    <source>
        <dbReference type="Proteomes" id="UP000054845"/>
    </source>
</evidence>
<dbReference type="InterPro" id="IPR000504">
    <property type="entry name" value="RRM_dom"/>
</dbReference>
<feature type="compositionally biased region" description="Low complexity" evidence="8">
    <location>
        <begin position="91"/>
        <end position="107"/>
    </location>
</feature>
<evidence type="ECO:0000256" key="7">
    <source>
        <dbReference type="PROSITE-ProRule" id="PRU00723"/>
    </source>
</evidence>
<dbReference type="PROSITE" id="PS50102">
    <property type="entry name" value="RRM"/>
    <property type="match status" value="1"/>
</dbReference>
<evidence type="ECO:0000256" key="6">
    <source>
        <dbReference type="PROSITE-ProRule" id="PRU00176"/>
    </source>
</evidence>
<dbReference type="OrthoDB" id="443401at2759"/>
<dbReference type="Proteomes" id="UP000054845">
    <property type="component" value="Unassembled WGS sequence"/>
</dbReference>
<dbReference type="SUPFAM" id="SSF90229">
    <property type="entry name" value="CCCH zinc finger"/>
    <property type="match status" value="1"/>
</dbReference>
<dbReference type="SMART" id="SM00356">
    <property type="entry name" value="ZnF_C3H1"/>
    <property type="match status" value="1"/>
</dbReference>
<keyword evidence="2 7" id="KW-0863">Zinc-finger</keyword>
<proteinExistence type="predicted"/>
<dbReference type="Pfam" id="PF01480">
    <property type="entry name" value="PWI"/>
    <property type="match status" value="1"/>
</dbReference>
<feature type="region of interest" description="Disordered" evidence="8">
    <location>
        <begin position="688"/>
        <end position="739"/>
    </location>
</feature>
<keyword evidence="1 7" id="KW-0479">Metal-binding</keyword>
<keyword evidence="3 7" id="KW-0862">Zinc</keyword>
<dbReference type="PANTHER" id="PTHR14398">
    <property type="entry name" value="RNA RECOGNITION RRM/RNP DOMAIN"/>
    <property type="match status" value="1"/>
</dbReference>
<feature type="region of interest" description="Disordered" evidence="8">
    <location>
        <begin position="570"/>
        <end position="607"/>
    </location>
</feature>
<evidence type="ECO:0000256" key="4">
    <source>
        <dbReference type="ARBA" id="ARBA00022884"/>
    </source>
</evidence>
<accession>A0A0P1BSE9</accession>
<dbReference type="InterPro" id="IPR045137">
    <property type="entry name" value="RBM26/27"/>
</dbReference>
<organism evidence="11 12">
    <name type="scientific">Ceraceosorus bombacis</name>
    <dbReference type="NCBI Taxonomy" id="401625"/>
    <lineage>
        <taxon>Eukaryota</taxon>
        <taxon>Fungi</taxon>
        <taxon>Dikarya</taxon>
        <taxon>Basidiomycota</taxon>
        <taxon>Ustilaginomycotina</taxon>
        <taxon>Exobasidiomycetes</taxon>
        <taxon>Ceraceosorales</taxon>
        <taxon>Ceraceosoraceae</taxon>
        <taxon>Ceraceosorus</taxon>
    </lineage>
</organism>
<dbReference type="InterPro" id="IPR002483">
    <property type="entry name" value="PWI_dom"/>
</dbReference>
<dbReference type="AlphaFoldDB" id="A0A0P1BSE9"/>
<feature type="compositionally biased region" description="Low complexity" evidence="8">
    <location>
        <begin position="693"/>
        <end position="716"/>
    </location>
</feature>
<dbReference type="InterPro" id="IPR012677">
    <property type="entry name" value="Nucleotide-bd_a/b_plait_sf"/>
</dbReference>
<dbReference type="Pfam" id="PF00076">
    <property type="entry name" value="RRM_1"/>
    <property type="match status" value="1"/>
</dbReference>
<dbReference type="CDD" id="cd12257">
    <property type="entry name" value="RRM1_RBM26_like"/>
    <property type="match status" value="1"/>
</dbReference>
<reference evidence="11 12" key="1">
    <citation type="submission" date="2014-09" db="EMBL/GenBank/DDBJ databases">
        <authorList>
            <person name="Magalhaes I.L.F."/>
            <person name="Oliveira U."/>
            <person name="Santos F.R."/>
            <person name="Vidigal T.H.D.A."/>
            <person name="Brescovit A.D."/>
            <person name="Santos A.J."/>
        </authorList>
    </citation>
    <scope>NUCLEOTIDE SEQUENCE [LARGE SCALE GENOMIC DNA]</scope>
</reference>
<dbReference type="SMART" id="SM00360">
    <property type="entry name" value="RRM"/>
    <property type="match status" value="1"/>
</dbReference>
<feature type="region of interest" description="Disordered" evidence="8">
    <location>
        <begin position="237"/>
        <end position="271"/>
    </location>
</feature>
<feature type="zinc finger region" description="C3H1-type" evidence="7">
    <location>
        <begin position="150"/>
        <end position="178"/>
    </location>
</feature>
<evidence type="ECO:0000256" key="8">
    <source>
        <dbReference type="SAM" id="MobiDB-lite"/>
    </source>
</evidence>
<evidence type="ECO:0000256" key="1">
    <source>
        <dbReference type="ARBA" id="ARBA00022723"/>
    </source>
</evidence>
<evidence type="ECO:0000256" key="2">
    <source>
        <dbReference type="ARBA" id="ARBA00022771"/>
    </source>
</evidence>
<feature type="region of interest" description="Disordered" evidence="8">
    <location>
        <begin position="398"/>
        <end position="424"/>
    </location>
</feature>
<evidence type="ECO:0000259" key="9">
    <source>
        <dbReference type="PROSITE" id="PS50102"/>
    </source>
</evidence>
<evidence type="ECO:0000313" key="11">
    <source>
        <dbReference type="EMBL" id="CEH19525.1"/>
    </source>
</evidence>
<keyword evidence="12" id="KW-1185">Reference proteome</keyword>
<feature type="region of interest" description="Disordered" evidence="8">
    <location>
        <begin position="510"/>
        <end position="558"/>
    </location>
</feature>
<dbReference type="SUPFAM" id="SSF54928">
    <property type="entry name" value="RNA-binding domain, RBD"/>
    <property type="match status" value="1"/>
</dbReference>
<dbReference type="InterPro" id="IPR036855">
    <property type="entry name" value="Znf_CCCH_sf"/>
</dbReference>
<feature type="compositionally biased region" description="Basic and acidic residues" evidence="8">
    <location>
        <begin position="127"/>
        <end position="149"/>
    </location>
</feature>
<feature type="compositionally biased region" description="Basic and acidic residues" evidence="8">
    <location>
        <begin position="522"/>
        <end position="558"/>
    </location>
</feature>
<comment type="function">
    <text evidence="5">May be involved in the turnover of nuclear polyadenylated (pA+) RNA.</text>
</comment>
<dbReference type="GO" id="GO:0005634">
    <property type="term" value="C:nucleus"/>
    <property type="evidence" value="ECO:0007669"/>
    <property type="project" value="TreeGrafter"/>
</dbReference>
<dbReference type="Pfam" id="PF00642">
    <property type="entry name" value="zf-CCCH"/>
    <property type="match status" value="1"/>
</dbReference>
<protein>
    <submittedName>
        <fullName evidence="11">Proteins containing the RNA recognition motif</fullName>
    </submittedName>
</protein>
<dbReference type="InterPro" id="IPR035979">
    <property type="entry name" value="RBD_domain_sf"/>
</dbReference>